<evidence type="ECO:0000313" key="2">
    <source>
        <dbReference type="EMBL" id="CAG5185593.1"/>
    </source>
</evidence>
<dbReference type="EMBL" id="CAJRGZ010000030">
    <property type="protein sequence ID" value="CAG5185593.1"/>
    <property type="molecule type" value="Genomic_DNA"/>
</dbReference>
<comment type="caution">
    <text evidence="2">The sequence shown here is derived from an EMBL/GenBank/DDBJ whole genome shotgun (WGS) entry which is preliminary data.</text>
</comment>
<keyword evidence="1" id="KW-0812">Transmembrane</keyword>
<feature type="transmembrane region" description="Helical" evidence="1">
    <location>
        <begin position="121"/>
        <end position="139"/>
    </location>
</feature>
<reference evidence="2" key="1">
    <citation type="submission" date="2021-05" db="EMBL/GenBank/DDBJ databases">
        <authorList>
            <person name="Stam R."/>
        </authorList>
    </citation>
    <scope>NUCLEOTIDE SEQUENCE</scope>
    <source>
        <strain evidence="2">CS162</strain>
    </source>
</reference>
<feature type="transmembrane region" description="Helical" evidence="1">
    <location>
        <begin position="319"/>
        <end position="336"/>
    </location>
</feature>
<dbReference type="AlphaFoldDB" id="A0A8J2N537"/>
<dbReference type="Proteomes" id="UP000676310">
    <property type="component" value="Unassembled WGS sequence"/>
</dbReference>
<keyword evidence="3" id="KW-1185">Reference proteome</keyword>
<feature type="transmembrane region" description="Helical" evidence="1">
    <location>
        <begin position="189"/>
        <end position="208"/>
    </location>
</feature>
<proteinExistence type="predicted"/>
<name>A0A8J2N537_9PLEO</name>
<feature type="transmembrane region" description="Helical" evidence="1">
    <location>
        <begin position="220"/>
        <end position="240"/>
    </location>
</feature>
<dbReference type="OrthoDB" id="3685345at2759"/>
<keyword evidence="1" id="KW-0472">Membrane</keyword>
<feature type="transmembrane region" description="Helical" evidence="1">
    <location>
        <begin position="50"/>
        <end position="69"/>
    </location>
</feature>
<protein>
    <submittedName>
        <fullName evidence="2">Uncharacterized protein</fullName>
    </submittedName>
</protein>
<evidence type="ECO:0000313" key="3">
    <source>
        <dbReference type="Proteomes" id="UP000676310"/>
    </source>
</evidence>
<sequence>MSLIAAARFLTNNYKETYAVCFWEESGQMRASDPGCQYNRDVFETPTHSGWPAFYALLVVTFVFGLIVYRNSPLRLMQVTFWLHFLITTTIRCLSTFSGWTTQPTWSSLIWNSNSPGKICWLWLLVECGCWNWTYLGFYDDYYFHEATRTVHDRSGNSVWRFTSEKTDDDSEDMLYSPYSLMFRPWRDIAVRLSYIHLIDNTIHVIWLRYFHVDAPYTAYINNSEILTVLLFLSLTVYTFTRMHTHVYFDDAVADSLVDMKSIVPISKHSATRHLFTFASPHHLFRTASKSRQIFMISTCVMATAAVATWELHPWAPRFWEVVRYVVVVMIFRVFVKSWREYGKMWKIDEPEVQPPEQVKFHGGVIAAV</sequence>
<dbReference type="RefSeq" id="XP_043174924.1">
    <property type="nucleotide sequence ID" value="XM_043318989.1"/>
</dbReference>
<evidence type="ECO:0000256" key="1">
    <source>
        <dbReference type="SAM" id="Phobius"/>
    </source>
</evidence>
<feature type="transmembrane region" description="Helical" evidence="1">
    <location>
        <begin position="294"/>
        <end position="313"/>
    </location>
</feature>
<organism evidence="2 3">
    <name type="scientific">Alternaria atra</name>
    <dbReference type="NCBI Taxonomy" id="119953"/>
    <lineage>
        <taxon>Eukaryota</taxon>
        <taxon>Fungi</taxon>
        <taxon>Dikarya</taxon>
        <taxon>Ascomycota</taxon>
        <taxon>Pezizomycotina</taxon>
        <taxon>Dothideomycetes</taxon>
        <taxon>Pleosporomycetidae</taxon>
        <taxon>Pleosporales</taxon>
        <taxon>Pleosporineae</taxon>
        <taxon>Pleosporaceae</taxon>
        <taxon>Alternaria</taxon>
        <taxon>Alternaria sect. Ulocladioides</taxon>
    </lineage>
</organism>
<gene>
    <name evidence="2" type="ORF">ALTATR162_LOCUS11347</name>
</gene>
<accession>A0A8J2N537</accession>
<dbReference type="GeneID" id="67011609"/>
<keyword evidence="1" id="KW-1133">Transmembrane helix</keyword>
<feature type="transmembrane region" description="Helical" evidence="1">
    <location>
        <begin position="81"/>
        <end position="101"/>
    </location>
</feature>